<dbReference type="OrthoDB" id="10249433at2759"/>
<dbReference type="Pfam" id="PF12146">
    <property type="entry name" value="Hydrolase_4"/>
    <property type="match status" value="1"/>
</dbReference>
<dbReference type="AlphaFoldDB" id="A0A9P5P9E1"/>
<accession>A0A9P5P9E1</accession>
<feature type="non-terminal residue" evidence="2">
    <location>
        <position position="1"/>
    </location>
</feature>
<keyword evidence="3" id="KW-1185">Reference proteome</keyword>
<reference evidence="2" key="1">
    <citation type="submission" date="2020-11" db="EMBL/GenBank/DDBJ databases">
        <authorList>
            <consortium name="DOE Joint Genome Institute"/>
            <person name="Ahrendt S."/>
            <person name="Riley R."/>
            <person name="Andreopoulos W."/>
            <person name="Labutti K."/>
            <person name="Pangilinan J."/>
            <person name="Ruiz-Duenas F.J."/>
            <person name="Barrasa J.M."/>
            <person name="Sanchez-Garcia M."/>
            <person name="Camarero S."/>
            <person name="Miyauchi S."/>
            <person name="Serrano A."/>
            <person name="Linde D."/>
            <person name="Babiker R."/>
            <person name="Drula E."/>
            <person name="Ayuso-Fernandez I."/>
            <person name="Pacheco R."/>
            <person name="Padilla G."/>
            <person name="Ferreira P."/>
            <person name="Barriuso J."/>
            <person name="Kellner H."/>
            <person name="Castanera R."/>
            <person name="Alfaro M."/>
            <person name="Ramirez L."/>
            <person name="Pisabarro A.G."/>
            <person name="Kuo A."/>
            <person name="Tritt A."/>
            <person name="Lipzen A."/>
            <person name="He G."/>
            <person name="Yan M."/>
            <person name="Ng V."/>
            <person name="Cullen D."/>
            <person name="Martin F."/>
            <person name="Rosso M.-N."/>
            <person name="Henrissat B."/>
            <person name="Hibbett D."/>
            <person name="Martinez A.T."/>
            <person name="Grigoriev I.V."/>
        </authorList>
    </citation>
    <scope>NUCLEOTIDE SEQUENCE</scope>
    <source>
        <strain evidence="2">AH 40177</strain>
    </source>
</reference>
<evidence type="ECO:0000313" key="3">
    <source>
        <dbReference type="Proteomes" id="UP000772434"/>
    </source>
</evidence>
<evidence type="ECO:0000313" key="2">
    <source>
        <dbReference type="EMBL" id="KAF9059259.1"/>
    </source>
</evidence>
<proteinExistence type="predicted"/>
<name>A0A9P5P9E1_9AGAR</name>
<dbReference type="EMBL" id="JADNRY010000314">
    <property type="protein sequence ID" value="KAF9059259.1"/>
    <property type="molecule type" value="Genomic_DNA"/>
</dbReference>
<dbReference type="InterPro" id="IPR022742">
    <property type="entry name" value="Hydrolase_4"/>
</dbReference>
<feature type="non-terminal residue" evidence="2">
    <location>
        <position position="71"/>
    </location>
</feature>
<feature type="domain" description="Serine aminopeptidase S33" evidence="1">
    <location>
        <begin position="22"/>
        <end position="66"/>
    </location>
</feature>
<protein>
    <submittedName>
        <fullName evidence="2">Lysophospholipase</fullName>
    </submittedName>
</protein>
<comment type="caution">
    <text evidence="2">The sequence shown here is derived from an EMBL/GenBank/DDBJ whole genome shotgun (WGS) entry which is preliminary data.</text>
</comment>
<dbReference type="SUPFAM" id="SSF53474">
    <property type="entry name" value="alpha/beta-Hydrolases"/>
    <property type="match status" value="1"/>
</dbReference>
<organism evidence="2 3">
    <name type="scientific">Rhodocollybia butyracea</name>
    <dbReference type="NCBI Taxonomy" id="206335"/>
    <lineage>
        <taxon>Eukaryota</taxon>
        <taxon>Fungi</taxon>
        <taxon>Dikarya</taxon>
        <taxon>Basidiomycota</taxon>
        <taxon>Agaricomycotina</taxon>
        <taxon>Agaricomycetes</taxon>
        <taxon>Agaricomycetidae</taxon>
        <taxon>Agaricales</taxon>
        <taxon>Marasmiineae</taxon>
        <taxon>Omphalotaceae</taxon>
        <taxon>Rhodocollybia</taxon>
    </lineage>
</organism>
<gene>
    <name evidence="2" type="ORF">BDP27DRAFT_1150120</name>
</gene>
<dbReference type="InterPro" id="IPR029058">
    <property type="entry name" value="AB_hydrolase_fold"/>
</dbReference>
<sequence length="71" mass="8168">ERWLTGSQETQFYTRTYTPSTSPKAVIVFLHGFAEHVGRYAHIHPVFAERGVAIFTFDQRGFGRTALDKEH</sequence>
<dbReference type="Proteomes" id="UP000772434">
    <property type="component" value="Unassembled WGS sequence"/>
</dbReference>
<dbReference type="Gene3D" id="3.40.50.1820">
    <property type="entry name" value="alpha/beta hydrolase"/>
    <property type="match status" value="1"/>
</dbReference>
<evidence type="ECO:0000259" key="1">
    <source>
        <dbReference type="Pfam" id="PF12146"/>
    </source>
</evidence>